<protein>
    <submittedName>
        <fullName evidence="2">Putative PIN family toxin of toxin-antitoxin system</fullName>
    </submittedName>
</protein>
<gene>
    <name evidence="2" type="ORF">CLV60_11168</name>
</gene>
<evidence type="ECO:0000259" key="1">
    <source>
        <dbReference type="SMART" id="SM00670"/>
    </source>
</evidence>
<dbReference type="InterPro" id="IPR002850">
    <property type="entry name" value="PIN_toxin-like"/>
</dbReference>
<dbReference type="InterPro" id="IPR029060">
    <property type="entry name" value="PIN-like_dom_sf"/>
</dbReference>
<accession>A0A2P8FV83</accession>
<dbReference type="Gene3D" id="3.40.50.1010">
    <property type="entry name" value="5'-nuclease"/>
    <property type="match status" value="1"/>
</dbReference>
<dbReference type="RefSeq" id="WP_106597520.1">
    <property type="nucleotide sequence ID" value="NZ_PYAS01000011.1"/>
</dbReference>
<dbReference type="Proteomes" id="UP000241964">
    <property type="component" value="Unassembled WGS sequence"/>
</dbReference>
<dbReference type="PANTHER" id="PTHR34610:SF3">
    <property type="entry name" value="SSL7007 PROTEIN"/>
    <property type="match status" value="1"/>
</dbReference>
<dbReference type="SMART" id="SM00670">
    <property type="entry name" value="PINc"/>
    <property type="match status" value="1"/>
</dbReference>
<comment type="caution">
    <text evidence="2">The sequence shown here is derived from an EMBL/GenBank/DDBJ whole genome shotgun (WGS) entry which is preliminary data.</text>
</comment>
<dbReference type="PANTHER" id="PTHR34610">
    <property type="entry name" value="SSL7007 PROTEIN"/>
    <property type="match status" value="1"/>
</dbReference>
<dbReference type="Pfam" id="PF13470">
    <property type="entry name" value="PIN_3"/>
    <property type="match status" value="1"/>
</dbReference>
<name>A0A2P8FV83_9BACT</name>
<evidence type="ECO:0000313" key="3">
    <source>
        <dbReference type="Proteomes" id="UP000241964"/>
    </source>
</evidence>
<dbReference type="SUPFAM" id="SSF88723">
    <property type="entry name" value="PIN domain-like"/>
    <property type="match status" value="1"/>
</dbReference>
<sequence>MKIVLDTNVLLVSLPTHSKYHPIFQALLRKEYDLFVTNETLMEYEEQIGKRLGVKRTELQLIELLNLSNVHKIVPYYFWQLIEQDADDNKFIDCAVSAGADYLVSNDRHFDVLASIEFPKMKVIRAEAFLEMLT</sequence>
<reference evidence="2 3" key="1">
    <citation type="submission" date="2018-03" db="EMBL/GenBank/DDBJ databases">
        <title>Genomic Encyclopedia of Archaeal and Bacterial Type Strains, Phase II (KMG-II): from individual species to whole genera.</title>
        <authorList>
            <person name="Goeker M."/>
        </authorList>
    </citation>
    <scope>NUCLEOTIDE SEQUENCE [LARGE SCALE GENOMIC DNA]</scope>
    <source>
        <strain evidence="2 3">DSM 29057</strain>
    </source>
</reference>
<dbReference type="InterPro" id="IPR002716">
    <property type="entry name" value="PIN_dom"/>
</dbReference>
<proteinExistence type="predicted"/>
<dbReference type="AlphaFoldDB" id="A0A2P8FV83"/>
<dbReference type="EMBL" id="PYAS01000011">
    <property type="protein sequence ID" value="PSL25617.1"/>
    <property type="molecule type" value="Genomic_DNA"/>
</dbReference>
<dbReference type="OrthoDB" id="9802590at2"/>
<dbReference type="NCBIfam" id="TIGR00305">
    <property type="entry name" value="putative toxin-antitoxin system toxin component, PIN family"/>
    <property type="match status" value="1"/>
</dbReference>
<dbReference type="CDD" id="cd09854">
    <property type="entry name" value="PIN_VapC-like"/>
    <property type="match status" value="1"/>
</dbReference>
<feature type="domain" description="PIN" evidence="1">
    <location>
        <begin position="1"/>
        <end position="112"/>
    </location>
</feature>
<keyword evidence="3" id="KW-1185">Reference proteome</keyword>
<organism evidence="2 3">
    <name type="scientific">Dyadobacter jiangsuensis</name>
    <dbReference type="NCBI Taxonomy" id="1591085"/>
    <lineage>
        <taxon>Bacteria</taxon>
        <taxon>Pseudomonadati</taxon>
        <taxon>Bacteroidota</taxon>
        <taxon>Cytophagia</taxon>
        <taxon>Cytophagales</taxon>
        <taxon>Spirosomataceae</taxon>
        <taxon>Dyadobacter</taxon>
    </lineage>
</organism>
<evidence type="ECO:0000313" key="2">
    <source>
        <dbReference type="EMBL" id="PSL25617.1"/>
    </source>
</evidence>